<organism evidence="2">
    <name type="scientific">Waddlia chondrophila 2032/99</name>
    <dbReference type="NCBI Taxonomy" id="765953"/>
    <lineage>
        <taxon>Bacteria</taxon>
        <taxon>Pseudomonadati</taxon>
        <taxon>Chlamydiota</taxon>
        <taxon>Chlamydiia</taxon>
        <taxon>Parachlamydiales</taxon>
        <taxon>Waddliaceae</taxon>
        <taxon>Waddlia</taxon>
    </lineage>
</organism>
<proteinExistence type="predicted"/>
<gene>
    <name evidence="2" type="ORF">WCH_CF14290</name>
</gene>
<feature type="compositionally biased region" description="Basic residues" evidence="1">
    <location>
        <begin position="1"/>
        <end position="10"/>
    </location>
</feature>
<reference evidence="2" key="1">
    <citation type="submission" date="2011-05" db="EMBL/GenBank/DDBJ databases">
        <title>Unity in variety -- the pan-genome of the Chlamydiae.</title>
        <authorList>
            <person name="Collingro A."/>
            <person name="Tischler P."/>
            <person name="Weinmaier T."/>
            <person name="Penz T."/>
            <person name="Heinz E."/>
            <person name="Brunham R.C."/>
            <person name="Read T.D."/>
            <person name="Bavoil P.M."/>
            <person name="Sachse K."/>
            <person name="Kahane S."/>
            <person name="Friedman M.G."/>
            <person name="Rattei T."/>
            <person name="Myers G.S.A."/>
            <person name="Horn M."/>
        </authorList>
    </citation>
    <scope>NUCLEOTIDE SEQUENCE</scope>
    <source>
        <strain evidence="2">2032/99</strain>
    </source>
</reference>
<name>F8LB61_9BACT</name>
<protein>
    <submittedName>
        <fullName evidence="2">Uncharacterized protein</fullName>
    </submittedName>
</protein>
<feature type="region of interest" description="Disordered" evidence="1">
    <location>
        <begin position="1"/>
        <end position="25"/>
    </location>
</feature>
<sequence length="25" mass="2614">MMARLKKVTAGRRVEGGGGKKGGLR</sequence>
<evidence type="ECO:0000256" key="1">
    <source>
        <dbReference type="SAM" id="MobiDB-lite"/>
    </source>
</evidence>
<accession>F8LB61</accession>
<dbReference type="EMBL" id="FR872635">
    <property type="protein sequence ID" value="CCB90725.1"/>
    <property type="molecule type" value="Genomic_DNA"/>
</dbReference>
<dbReference type="AlphaFoldDB" id="F8LB61"/>
<feature type="compositionally biased region" description="Gly residues" evidence="1">
    <location>
        <begin position="16"/>
        <end position="25"/>
    </location>
</feature>
<evidence type="ECO:0000313" key="2">
    <source>
        <dbReference type="EMBL" id="CCB90725.1"/>
    </source>
</evidence>